<evidence type="ECO:0000313" key="4">
    <source>
        <dbReference type="Proteomes" id="UP001049176"/>
    </source>
</evidence>
<feature type="compositionally biased region" description="Basic and acidic residues" evidence="1">
    <location>
        <begin position="60"/>
        <end position="72"/>
    </location>
</feature>
<feature type="compositionally biased region" description="Polar residues" evidence="1">
    <location>
        <begin position="24"/>
        <end position="35"/>
    </location>
</feature>
<evidence type="ECO:0000313" key="3">
    <source>
        <dbReference type="EMBL" id="KAG7090864.1"/>
    </source>
</evidence>
<dbReference type="EMBL" id="CM032186">
    <property type="protein sequence ID" value="KAG7090864.1"/>
    <property type="molecule type" value="Genomic_DNA"/>
</dbReference>
<reference evidence="3" key="1">
    <citation type="journal article" date="2021" name="Genome Biol. Evol.">
        <title>The assembled and annotated genome of the fairy-ring fungus Marasmius oreades.</title>
        <authorList>
            <person name="Hiltunen M."/>
            <person name="Ament-Velasquez S.L."/>
            <person name="Johannesson H."/>
        </authorList>
    </citation>
    <scope>NUCLEOTIDE SEQUENCE</scope>
    <source>
        <strain evidence="3">03SP1</strain>
    </source>
</reference>
<dbReference type="AlphaFoldDB" id="A0A9P7RW32"/>
<proteinExistence type="predicted"/>
<feature type="region of interest" description="Disordered" evidence="1">
    <location>
        <begin position="1"/>
        <end position="74"/>
    </location>
</feature>
<comment type="caution">
    <text evidence="3">The sequence shown here is derived from an EMBL/GenBank/DDBJ whole genome shotgun (WGS) entry which is preliminary data.</text>
</comment>
<dbReference type="GeneID" id="66079021"/>
<protein>
    <submittedName>
        <fullName evidence="3">Uncharacterized protein</fullName>
    </submittedName>
</protein>
<evidence type="ECO:0000256" key="2">
    <source>
        <dbReference type="SAM" id="Phobius"/>
    </source>
</evidence>
<keyword evidence="4" id="KW-1185">Reference proteome</keyword>
<dbReference type="OrthoDB" id="2553651at2759"/>
<feature type="transmembrane region" description="Helical" evidence="2">
    <location>
        <begin position="96"/>
        <end position="114"/>
    </location>
</feature>
<accession>A0A9P7RW32</accession>
<name>A0A9P7RW32_9AGAR</name>
<sequence length="249" mass="27625">MSYADVASSNLPPNQPRPDPALLNTESPRTSTIADDTSKVNVVHPDFRENPATVTSETRPPPDSKREREHAKPKVRRHLHDAEQEGFHLWQVAKQYLLRPGVAGGLVGLVNIGLLASVSRSFYTQSHLRRETKAISSTIAGALAILALEGYAAEKYRETPAGREEERRAREEGAVVYRHLREHILRPGVLGGLVGLMNVVVLGTVGYFSYINWSRPSWDRRVVSAVSVGLLTLWGSEGAIAERYRSSRR</sequence>
<dbReference type="Proteomes" id="UP001049176">
    <property type="component" value="Chromosome 6"/>
</dbReference>
<keyword evidence="2" id="KW-1133">Transmembrane helix</keyword>
<gene>
    <name evidence="3" type="ORF">E1B28_009945</name>
</gene>
<dbReference type="RefSeq" id="XP_043007334.1">
    <property type="nucleotide sequence ID" value="XM_043154876.1"/>
</dbReference>
<keyword evidence="2" id="KW-0472">Membrane</keyword>
<feature type="transmembrane region" description="Helical" evidence="2">
    <location>
        <begin position="188"/>
        <end position="210"/>
    </location>
</feature>
<dbReference type="KEGG" id="more:E1B28_009945"/>
<organism evidence="3 4">
    <name type="scientific">Marasmius oreades</name>
    <name type="common">fairy-ring Marasmius</name>
    <dbReference type="NCBI Taxonomy" id="181124"/>
    <lineage>
        <taxon>Eukaryota</taxon>
        <taxon>Fungi</taxon>
        <taxon>Dikarya</taxon>
        <taxon>Basidiomycota</taxon>
        <taxon>Agaricomycotina</taxon>
        <taxon>Agaricomycetes</taxon>
        <taxon>Agaricomycetidae</taxon>
        <taxon>Agaricales</taxon>
        <taxon>Marasmiineae</taxon>
        <taxon>Marasmiaceae</taxon>
        <taxon>Marasmius</taxon>
    </lineage>
</organism>
<evidence type="ECO:0000256" key="1">
    <source>
        <dbReference type="SAM" id="MobiDB-lite"/>
    </source>
</evidence>
<keyword evidence="2" id="KW-0812">Transmembrane</keyword>